<dbReference type="InterPro" id="IPR021136">
    <property type="entry name" value="Flagellar_hook_control-like_C"/>
</dbReference>
<accession>A0ABV7H7Y1</accession>
<keyword evidence="3" id="KW-1005">Bacterial flagellum biogenesis</keyword>
<dbReference type="InterPro" id="IPR038610">
    <property type="entry name" value="FliK-like_C_sf"/>
</dbReference>
<dbReference type="PANTHER" id="PTHR37533:SF2">
    <property type="entry name" value="FLAGELLAR HOOK-LENGTH CONTROL PROTEIN"/>
    <property type="match status" value="1"/>
</dbReference>
<evidence type="ECO:0000259" key="4">
    <source>
        <dbReference type="Pfam" id="PF02120"/>
    </source>
</evidence>
<proteinExistence type="inferred from homology"/>
<evidence type="ECO:0000313" key="6">
    <source>
        <dbReference type="Proteomes" id="UP001595476"/>
    </source>
</evidence>
<dbReference type="PRINTS" id="PR01007">
    <property type="entry name" value="FLGHOOKFLIK"/>
</dbReference>
<keyword evidence="5" id="KW-0282">Flagellum</keyword>
<dbReference type="Proteomes" id="UP001595476">
    <property type="component" value="Unassembled WGS sequence"/>
</dbReference>
<dbReference type="CDD" id="cd17470">
    <property type="entry name" value="T3SS_Flik_C"/>
    <property type="match status" value="1"/>
</dbReference>
<name>A0ABV7H7Y1_9GAMM</name>
<dbReference type="Pfam" id="PF02120">
    <property type="entry name" value="Flg_hook"/>
    <property type="match status" value="1"/>
</dbReference>
<feature type="domain" description="Flagellar hook-length control protein-like C-terminal" evidence="4">
    <location>
        <begin position="280"/>
        <end position="361"/>
    </location>
</feature>
<sequence length="407" mass="44045">MATPQVGIFLTDTQTASKGSGTTANRGYGDTDFSDQLNEMMAQYQASMNGTNSPEEGSVLPPEMNALMGLEGMELPEGLLSELQTRLQSFFEQLGDLESLTQEQLQQAYQDITQQIMDVSAEFGISLAPGSVMSWIQNLSQGQLTDAQTLFSGASGSLPTQLAHRFGNANASSSSANGQGSLGTDSLQNLSLDSLHLLKKAVQSQELSSSSVLDGLKSMMANTAATSMAISLEDITGGAHQAPVNLYSQPQNSAVEDAEVQLQRIPVPPTNRQFSQELGERIMIMASKNVQTAEIQLTPPELGSLMVKINIDNDQASIVFTSPNTSVRDALEQQSFRLREMLAEQGMEEVDVDVSDQQQDDSRAEEMLADMARDGMNSEEHDAEAFLESLDQQKVTTASMRLVDYYA</sequence>
<evidence type="ECO:0000256" key="1">
    <source>
        <dbReference type="ARBA" id="ARBA00003944"/>
    </source>
</evidence>
<gene>
    <name evidence="5" type="ORF">ACFOEK_02435</name>
</gene>
<evidence type="ECO:0000256" key="2">
    <source>
        <dbReference type="ARBA" id="ARBA00009149"/>
    </source>
</evidence>
<comment type="similarity">
    <text evidence="2">Belongs to the FliK family.</text>
</comment>
<comment type="caution">
    <text evidence="5">The sequence shown here is derived from an EMBL/GenBank/DDBJ whole genome shotgun (WGS) entry which is preliminary data.</text>
</comment>
<keyword evidence="5" id="KW-0966">Cell projection</keyword>
<keyword evidence="5" id="KW-0969">Cilium</keyword>
<dbReference type="EMBL" id="JBHRSZ010000002">
    <property type="protein sequence ID" value="MFC3149880.1"/>
    <property type="molecule type" value="Genomic_DNA"/>
</dbReference>
<organism evidence="5 6">
    <name type="scientific">Litoribrevibacter euphylliae</name>
    <dbReference type="NCBI Taxonomy" id="1834034"/>
    <lineage>
        <taxon>Bacteria</taxon>
        <taxon>Pseudomonadati</taxon>
        <taxon>Pseudomonadota</taxon>
        <taxon>Gammaproteobacteria</taxon>
        <taxon>Oceanospirillales</taxon>
        <taxon>Oceanospirillaceae</taxon>
        <taxon>Litoribrevibacter</taxon>
    </lineage>
</organism>
<dbReference type="PANTHER" id="PTHR37533">
    <property type="entry name" value="FLAGELLAR HOOK-LENGTH CONTROL PROTEIN"/>
    <property type="match status" value="1"/>
</dbReference>
<protein>
    <submittedName>
        <fullName evidence="5">Flagellar hook-length control protein FliK</fullName>
    </submittedName>
</protein>
<dbReference type="InterPro" id="IPR001635">
    <property type="entry name" value="Flag_hook_Flik"/>
</dbReference>
<evidence type="ECO:0000313" key="5">
    <source>
        <dbReference type="EMBL" id="MFC3149880.1"/>
    </source>
</evidence>
<dbReference type="InterPro" id="IPR052563">
    <property type="entry name" value="FliK"/>
</dbReference>
<dbReference type="Gene3D" id="3.30.750.140">
    <property type="match status" value="1"/>
</dbReference>
<keyword evidence="6" id="KW-1185">Reference proteome</keyword>
<evidence type="ECO:0000256" key="3">
    <source>
        <dbReference type="ARBA" id="ARBA00022795"/>
    </source>
</evidence>
<dbReference type="RefSeq" id="WP_386715648.1">
    <property type="nucleotide sequence ID" value="NZ_JBHRSZ010000002.1"/>
</dbReference>
<comment type="function">
    <text evidence="1">Controls the length of the flagellar hook.</text>
</comment>
<reference evidence="6" key="1">
    <citation type="journal article" date="2019" name="Int. J. Syst. Evol. Microbiol.">
        <title>The Global Catalogue of Microorganisms (GCM) 10K type strain sequencing project: providing services to taxonomists for standard genome sequencing and annotation.</title>
        <authorList>
            <consortium name="The Broad Institute Genomics Platform"/>
            <consortium name="The Broad Institute Genome Sequencing Center for Infectious Disease"/>
            <person name="Wu L."/>
            <person name="Ma J."/>
        </authorList>
    </citation>
    <scope>NUCLEOTIDE SEQUENCE [LARGE SCALE GENOMIC DNA]</scope>
    <source>
        <strain evidence="6">KCTC 52438</strain>
    </source>
</reference>